<evidence type="ECO:0000256" key="1">
    <source>
        <dbReference type="ARBA" id="ARBA00001971"/>
    </source>
</evidence>
<evidence type="ECO:0000256" key="13">
    <source>
        <dbReference type="ARBA" id="ARBA00023136"/>
    </source>
</evidence>
<dbReference type="InterPro" id="IPR001128">
    <property type="entry name" value="Cyt_P450"/>
</dbReference>
<dbReference type="InterPro" id="IPR036396">
    <property type="entry name" value="Cyt_P450_sf"/>
</dbReference>
<organism evidence="19 20">
    <name type="scientific">Gekko japonicus</name>
    <name type="common">Schlegel's Japanese gecko</name>
    <dbReference type="NCBI Taxonomy" id="146911"/>
    <lineage>
        <taxon>Eukaryota</taxon>
        <taxon>Metazoa</taxon>
        <taxon>Chordata</taxon>
        <taxon>Craniata</taxon>
        <taxon>Vertebrata</taxon>
        <taxon>Euteleostomi</taxon>
        <taxon>Lepidosauria</taxon>
        <taxon>Squamata</taxon>
        <taxon>Bifurcata</taxon>
        <taxon>Gekkota</taxon>
        <taxon>Gekkonidae</taxon>
        <taxon>Gekkoninae</taxon>
        <taxon>Gekko</taxon>
    </lineage>
</organism>
<evidence type="ECO:0000256" key="8">
    <source>
        <dbReference type="ARBA" id="ARBA00022824"/>
    </source>
</evidence>
<dbReference type="EC" id="1.14.14.23" evidence="5"/>
<evidence type="ECO:0000256" key="4">
    <source>
        <dbReference type="ARBA" id="ARBA00010617"/>
    </source>
</evidence>
<name>A0ABM1K3Q6_GEKJA</name>
<evidence type="ECO:0000256" key="11">
    <source>
        <dbReference type="ARBA" id="ARBA00023033"/>
    </source>
</evidence>
<gene>
    <name evidence="20" type="primary">LOC107111819</name>
</gene>
<dbReference type="PIRSF" id="PIRSF000047">
    <property type="entry name" value="Cytochrome_CYPVIIA1"/>
    <property type="match status" value="1"/>
</dbReference>
<dbReference type="CDD" id="cd20631">
    <property type="entry name" value="CYP7A1"/>
    <property type="match status" value="1"/>
</dbReference>
<comment type="pathway">
    <text evidence="3">Lipid metabolism; bile acid biosynthesis.</text>
</comment>
<evidence type="ECO:0000259" key="18">
    <source>
        <dbReference type="PROSITE" id="PS50994"/>
    </source>
</evidence>
<evidence type="ECO:0000256" key="2">
    <source>
        <dbReference type="ARBA" id="ARBA00004586"/>
    </source>
</evidence>
<keyword evidence="17" id="KW-0812">Transmembrane</keyword>
<feature type="transmembrane region" description="Helical" evidence="17">
    <location>
        <begin position="170"/>
        <end position="192"/>
    </location>
</feature>
<dbReference type="Pfam" id="PF00665">
    <property type="entry name" value="rve"/>
    <property type="match status" value="1"/>
</dbReference>
<keyword evidence="19" id="KW-1185">Reference proteome</keyword>
<dbReference type="InterPro" id="IPR030681">
    <property type="entry name" value="Cholesterol_7a_monooxygenase"/>
</dbReference>
<accession>A0ABM1K3Q6</accession>
<evidence type="ECO:0000313" key="20">
    <source>
        <dbReference type="RefSeq" id="XP_015268343.1"/>
    </source>
</evidence>
<evidence type="ECO:0000313" key="19">
    <source>
        <dbReference type="Proteomes" id="UP000694871"/>
    </source>
</evidence>
<dbReference type="Gene3D" id="3.30.420.10">
    <property type="entry name" value="Ribonuclease H-like superfamily/Ribonuclease H"/>
    <property type="match status" value="1"/>
</dbReference>
<dbReference type="SUPFAM" id="SSF53098">
    <property type="entry name" value="Ribonuclease H-like"/>
    <property type="match status" value="1"/>
</dbReference>
<dbReference type="PIRSF" id="PIRSF500625">
    <property type="entry name" value="Cytochrome_CYP7A1"/>
    <property type="match status" value="1"/>
</dbReference>
<comment type="subcellular location">
    <subcellularLocation>
        <location evidence="2">Endoplasmic reticulum membrane</location>
    </subcellularLocation>
</comment>
<dbReference type="Proteomes" id="UP000694871">
    <property type="component" value="Unplaced"/>
</dbReference>
<dbReference type="InterPro" id="IPR001584">
    <property type="entry name" value="Integrase_cat-core"/>
</dbReference>
<dbReference type="Pfam" id="PF00067">
    <property type="entry name" value="p450"/>
    <property type="match status" value="1"/>
</dbReference>
<evidence type="ECO:0000256" key="7">
    <source>
        <dbReference type="ARBA" id="ARBA00022723"/>
    </source>
</evidence>
<keyword evidence="9" id="KW-0560">Oxidoreductase</keyword>
<proteinExistence type="inferred from homology"/>
<dbReference type="InterPro" id="IPR012337">
    <property type="entry name" value="RNaseH-like_sf"/>
</dbReference>
<evidence type="ECO:0000256" key="5">
    <source>
        <dbReference type="ARBA" id="ARBA00012370"/>
    </source>
</evidence>
<dbReference type="PRINTS" id="PR00465">
    <property type="entry name" value="EP450IV"/>
</dbReference>
<keyword evidence="8" id="KW-0256">Endoplasmic reticulum</keyword>
<reference evidence="20" key="1">
    <citation type="submission" date="2025-08" db="UniProtKB">
        <authorList>
            <consortium name="RefSeq"/>
        </authorList>
    </citation>
    <scope>IDENTIFICATION</scope>
</reference>
<keyword evidence="12" id="KW-0443">Lipid metabolism</keyword>
<keyword evidence="14" id="KW-0753">Steroid metabolism</keyword>
<evidence type="ECO:0000256" key="15">
    <source>
        <dbReference type="ARBA" id="ARBA00031661"/>
    </source>
</evidence>
<dbReference type="GeneID" id="107111819"/>
<evidence type="ECO:0000256" key="3">
    <source>
        <dbReference type="ARBA" id="ARBA00004860"/>
    </source>
</evidence>
<comment type="similarity">
    <text evidence="4">Belongs to the cytochrome P450 family.</text>
</comment>
<dbReference type="InterPro" id="IPR002403">
    <property type="entry name" value="Cyt_P450_E_grp-IV"/>
</dbReference>
<evidence type="ECO:0000256" key="6">
    <source>
        <dbReference type="ARBA" id="ARBA00022617"/>
    </source>
</evidence>
<keyword evidence="17" id="KW-1133">Transmembrane helix</keyword>
<evidence type="ECO:0000256" key="14">
    <source>
        <dbReference type="ARBA" id="ARBA00023221"/>
    </source>
</evidence>
<dbReference type="PROSITE" id="PS50994">
    <property type="entry name" value="INTEGRASE"/>
    <property type="match status" value="1"/>
</dbReference>
<evidence type="ECO:0000256" key="12">
    <source>
        <dbReference type="ARBA" id="ARBA00023098"/>
    </source>
</evidence>
<keyword evidence="13 17" id="KW-0472">Membrane</keyword>
<dbReference type="RefSeq" id="XP_015268343.1">
    <property type="nucleotide sequence ID" value="XM_015412857.1"/>
</dbReference>
<dbReference type="Gene3D" id="1.10.630.10">
    <property type="entry name" value="Cytochrome P450"/>
    <property type="match status" value="1"/>
</dbReference>
<sequence>MTAHTVINMLHRIFATHGLPDTFLSDNGTCFTASEFQEFLAANLIQHSMSAPFHPATNGQAKRMVRTTKETLSRLVQGNWSQKVALFLLHQHVTLHSVTGRSPTEMLMGRQLTTLLDRMHPDLTTFRPPHSESTDWTRGFEEGEYVYARNYAGGHCWLPTTVTKLLEMTAISALLFIWEIVVILCCNLLLVLGIRRRRLNEPPLENGMLPYLGCALQFGSNPLKFLTARQKKYGSIFTCRLAGKYVHFLTDPFSYHSVMQQGRHLDWKKFHFTASAKAFGHKSIDPKDGNTTENMHQTFMKTLQGKALNFLSEAMMENLSYVMLESTASKMNSSDWVTDKLYEFCCRVMFESGFLTLFGTEINTNNDKIHSNQEDQKTLILNSLENFKEFDQIFPALVAGLPIYIFKGAHRAREKLAESLLHENLQKRENISELISLRMFLNDTLSTFDDKEKAKTHLAVLWASQANTIPATFWSSFYLIKNPEAMKAAVKEVQRVLKNAGEKMGLNTKRVSLSQKQLDDMPVLDSIIKEAIRLSSASMTIRVAKEDFSLQLSTGSYNIRKDDIIALYPQLLHLDPEIYSDPLAFKYDRYLSENGEENTIFYRNGQKLKYYYMPFGTGRAKCPGRLFAVHEIKQFLTLFLSCFEVELVDKNVKCPSLDQSRAGLGILQPTTDVDFKYRLKPL</sequence>
<keyword evidence="10" id="KW-0408">Iron</keyword>
<dbReference type="PANTHER" id="PTHR24304:SF1">
    <property type="entry name" value="CYTOCHROME P450 7A1"/>
    <property type="match status" value="1"/>
</dbReference>
<feature type="domain" description="Integrase catalytic" evidence="18">
    <location>
        <begin position="1"/>
        <end position="111"/>
    </location>
</feature>
<keyword evidence="11" id="KW-0503">Monooxygenase</keyword>
<protein>
    <recommendedName>
        <fullName evidence="5">cholesterol 7alpha-monooxygenase</fullName>
        <ecNumber evidence="5">1.14.14.23</ecNumber>
    </recommendedName>
    <alternativeName>
        <fullName evidence="16">CYPVII</fullName>
    </alternativeName>
    <alternativeName>
        <fullName evidence="15">Cholesterol 7-alpha-hydroxylase</fullName>
    </alternativeName>
</protein>
<dbReference type="PANTHER" id="PTHR24304">
    <property type="entry name" value="CYTOCHROME P450 FAMILY 7"/>
    <property type="match status" value="1"/>
</dbReference>
<evidence type="ECO:0000256" key="10">
    <source>
        <dbReference type="ARBA" id="ARBA00023004"/>
    </source>
</evidence>
<comment type="cofactor">
    <cofactor evidence="1">
        <name>heme</name>
        <dbReference type="ChEBI" id="CHEBI:30413"/>
    </cofactor>
</comment>
<dbReference type="InterPro" id="IPR050529">
    <property type="entry name" value="CYP450_sterol_14alpha_dmase"/>
</dbReference>
<dbReference type="SUPFAM" id="SSF48264">
    <property type="entry name" value="Cytochrome P450"/>
    <property type="match status" value="1"/>
</dbReference>
<evidence type="ECO:0000256" key="9">
    <source>
        <dbReference type="ARBA" id="ARBA00023002"/>
    </source>
</evidence>
<dbReference type="InterPro" id="IPR036397">
    <property type="entry name" value="RNaseH_sf"/>
</dbReference>
<evidence type="ECO:0000256" key="16">
    <source>
        <dbReference type="ARBA" id="ARBA00032561"/>
    </source>
</evidence>
<evidence type="ECO:0000256" key="17">
    <source>
        <dbReference type="SAM" id="Phobius"/>
    </source>
</evidence>
<keyword evidence="6" id="KW-0349">Heme</keyword>
<dbReference type="InterPro" id="IPR024204">
    <property type="entry name" value="Cyt_P450_CYP7A1-type"/>
</dbReference>
<keyword evidence="7" id="KW-0479">Metal-binding</keyword>